<comment type="function">
    <text evidence="7 8">Plays a role in the regulation of phosphate uptake.</text>
</comment>
<evidence type="ECO:0000256" key="6">
    <source>
        <dbReference type="ARBA" id="ARBA00022592"/>
    </source>
</evidence>
<evidence type="ECO:0000259" key="10">
    <source>
        <dbReference type="Pfam" id="PF01895"/>
    </source>
</evidence>
<evidence type="ECO:0000313" key="12">
    <source>
        <dbReference type="Proteomes" id="UP000237655"/>
    </source>
</evidence>
<dbReference type="FunFam" id="1.20.58.220:FF:000004">
    <property type="entry name" value="Phosphate-specific transport system accessory protein PhoU"/>
    <property type="match status" value="1"/>
</dbReference>
<protein>
    <recommendedName>
        <fullName evidence="8">Phosphate-specific transport system accessory protein PhoU</fullName>
    </recommendedName>
</protein>
<dbReference type="PANTHER" id="PTHR42930">
    <property type="entry name" value="PHOSPHATE-SPECIFIC TRANSPORT SYSTEM ACCESSORY PROTEIN PHOU"/>
    <property type="match status" value="1"/>
</dbReference>
<evidence type="ECO:0000256" key="5">
    <source>
        <dbReference type="ARBA" id="ARBA00022490"/>
    </source>
</evidence>
<evidence type="ECO:0000256" key="7">
    <source>
        <dbReference type="ARBA" id="ARBA00056181"/>
    </source>
</evidence>
<dbReference type="RefSeq" id="WP_106472314.1">
    <property type="nucleotide sequence ID" value="NZ_CP027665.1"/>
</dbReference>
<dbReference type="KEGG" id="thas:C6Y53_09980"/>
<dbReference type="SUPFAM" id="SSF109755">
    <property type="entry name" value="PhoU-like"/>
    <property type="match status" value="1"/>
</dbReference>
<accession>A0A2S0MQ75</accession>
<proteinExistence type="inferred from homology"/>
<feature type="domain" description="PhoU" evidence="10">
    <location>
        <begin position="22"/>
        <end position="110"/>
    </location>
</feature>
<evidence type="ECO:0000256" key="8">
    <source>
        <dbReference type="PIRNR" id="PIRNR003107"/>
    </source>
</evidence>
<evidence type="ECO:0000256" key="3">
    <source>
        <dbReference type="ARBA" id="ARBA00011738"/>
    </source>
</evidence>
<dbReference type="Proteomes" id="UP000237655">
    <property type="component" value="Chromosome"/>
</dbReference>
<dbReference type="NCBIfam" id="TIGR02135">
    <property type="entry name" value="phoU_full"/>
    <property type="match status" value="1"/>
</dbReference>
<feature type="compositionally biased region" description="Basic and acidic residues" evidence="9">
    <location>
        <begin position="221"/>
        <end position="230"/>
    </location>
</feature>
<dbReference type="InterPro" id="IPR038078">
    <property type="entry name" value="PhoU-like_sf"/>
</dbReference>
<gene>
    <name evidence="11" type="primary">phoU</name>
    <name evidence="11" type="ORF">C6Y53_09980</name>
</gene>
<dbReference type="AlphaFoldDB" id="A0A2S0MQ75"/>
<dbReference type="PANTHER" id="PTHR42930:SF3">
    <property type="entry name" value="PHOSPHATE-SPECIFIC TRANSPORT SYSTEM ACCESSORY PROTEIN PHOU"/>
    <property type="match status" value="1"/>
</dbReference>
<name>A0A2S0MQ75_9RHOB</name>
<feature type="domain" description="PhoU" evidence="10">
    <location>
        <begin position="126"/>
        <end position="210"/>
    </location>
</feature>
<evidence type="ECO:0000256" key="1">
    <source>
        <dbReference type="ARBA" id="ARBA00004496"/>
    </source>
</evidence>
<dbReference type="GO" id="GO:0030643">
    <property type="term" value="P:intracellular phosphate ion homeostasis"/>
    <property type="evidence" value="ECO:0007669"/>
    <property type="project" value="InterPro"/>
</dbReference>
<dbReference type="GO" id="GO:0045936">
    <property type="term" value="P:negative regulation of phosphate metabolic process"/>
    <property type="evidence" value="ECO:0007669"/>
    <property type="project" value="InterPro"/>
</dbReference>
<organism evidence="11 12">
    <name type="scientific">Pukyongiella litopenaei</name>
    <dbReference type="NCBI Taxonomy" id="2605946"/>
    <lineage>
        <taxon>Bacteria</taxon>
        <taxon>Pseudomonadati</taxon>
        <taxon>Pseudomonadota</taxon>
        <taxon>Alphaproteobacteria</taxon>
        <taxon>Rhodobacterales</taxon>
        <taxon>Paracoccaceae</taxon>
        <taxon>Pukyongiella</taxon>
    </lineage>
</organism>
<dbReference type="Gene3D" id="1.20.58.220">
    <property type="entry name" value="Phosphate transport system protein phou homolog 2, domain 2"/>
    <property type="match status" value="2"/>
</dbReference>
<reference evidence="12" key="1">
    <citation type="submission" date="2018-03" db="EMBL/GenBank/DDBJ databases">
        <title>Genomic analysis of the strain SH-1 isolated from shrimp intestine.</title>
        <authorList>
            <person name="Kim Y.-S."/>
            <person name="Kim S.-E."/>
            <person name="Kim K.-H."/>
        </authorList>
    </citation>
    <scope>NUCLEOTIDE SEQUENCE [LARGE SCALE GENOMIC DNA]</scope>
    <source>
        <strain evidence="12">SH-1</strain>
    </source>
</reference>
<keyword evidence="4 8" id="KW-0813">Transport</keyword>
<feature type="region of interest" description="Disordered" evidence="9">
    <location>
        <begin position="218"/>
        <end position="239"/>
    </location>
</feature>
<dbReference type="InterPro" id="IPR028366">
    <property type="entry name" value="PhoU"/>
</dbReference>
<comment type="similarity">
    <text evidence="2 8">Belongs to the PhoU family.</text>
</comment>
<dbReference type="GO" id="GO:0006817">
    <property type="term" value="P:phosphate ion transport"/>
    <property type="evidence" value="ECO:0007669"/>
    <property type="project" value="UniProtKB-KW"/>
</dbReference>
<evidence type="ECO:0000256" key="4">
    <source>
        <dbReference type="ARBA" id="ARBA00022448"/>
    </source>
</evidence>
<evidence type="ECO:0000313" key="11">
    <source>
        <dbReference type="EMBL" id="AVO37996.1"/>
    </source>
</evidence>
<comment type="subunit">
    <text evidence="3 8">Homodimer.</text>
</comment>
<dbReference type="Pfam" id="PF01895">
    <property type="entry name" value="PhoU"/>
    <property type="match status" value="2"/>
</dbReference>
<dbReference type="EMBL" id="CP027665">
    <property type="protein sequence ID" value="AVO37996.1"/>
    <property type="molecule type" value="Genomic_DNA"/>
</dbReference>
<dbReference type="InterPro" id="IPR026022">
    <property type="entry name" value="PhoU_dom"/>
</dbReference>
<keyword evidence="6 8" id="KW-0592">Phosphate transport</keyword>
<dbReference type="GO" id="GO:0005737">
    <property type="term" value="C:cytoplasm"/>
    <property type="evidence" value="ECO:0007669"/>
    <property type="project" value="UniProtKB-SubCell"/>
</dbReference>
<comment type="subcellular location">
    <subcellularLocation>
        <location evidence="1 8">Cytoplasm</location>
    </subcellularLocation>
</comment>
<evidence type="ECO:0000256" key="9">
    <source>
        <dbReference type="SAM" id="MobiDB-lite"/>
    </source>
</evidence>
<keyword evidence="5 8" id="KW-0963">Cytoplasm</keyword>
<evidence type="ECO:0000256" key="2">
    <source>
        <dbReference type="ARBA" id="ARBA00008107"/>
    </source>
</evidence>
<dbReference type="PIRSF" id="PIRSF003107">
    <property type="entry name" value="PhoU"/>
    <property type="match status" value="1"/>
</dbReference>
<keyword evidence="12" id="KW-1185">Reference proteome</keyword>
<sequence length="239" mass="26690">MIETKHIVSSFDNDLETIQALVMRMGGLVEEALRDASMALETRDAELAERVRQGDHAIDELDELVKTDTAKVLALRSPSATDLRTVLTVISISNSLERCGDLAKNIAKRVPILVDSGMVEDNRSSLRRMARHVGEMLSDSLDSYIHRDVDRANDIVLRDEDADHMYNVIFRSLLTHMMEDPRNITAGMHLHFIAKNIERIGDHATAIAEQTMYLVTGNLPDEDRPKRDLTEAGTAQADG</sequence>